<dbReference type="PANTHER" id="PTHR42699">
    <property type="match status" value="1"/>
</dbReference>
<dbReference type="Gene3D" id="3.40.640.10">
    <property type="entry name" value="Type I PLP-dependent aspartate aminotransferase-like (Major domain)"/>
    <property type="match status" value="1"/>
</dbReference>
<evidence type="ECO:0000256" key="3">
    <source>
        <dbReference type="RuleBase" id="RU362118"/>
    </source>
</evidence>
<dbReference type="InterPro" id="IPR015424">
    <property type="entry name" value="PyrdxlP-dep_Trfase"/>
</dbReference>
<dbReference type="Proteomes" id="UP001345013">
    <property type="component" value="Unassembled WGS sequence"/>
</dbReference>
<organism evidence="4 5">
    <name type="scientific">Lithohypha guttulata</name>
    <dbReference type="NCBI Taxonomy" id="1690604"/>
    <lineage>
        <taxon>Eukaryota</taxon>
        <taxon>Fungi</taxon>
        <taxon>Dikarya</taxon>
        <taxon>Ascomycota</taxon>
        <taxon>Pezizomycotina</taxon>
        <taxon>Eurotiomycetes</taxon>
        <taxon>Chaetothyriomycetidae</taxon>
        <taxon>Chaetothyriales</taxon>
        <taxon>Trichomeriaceae</taxon>
        <taxon>Lithohypha</taxon>
    </lineage>
</organism>
<keyword evidence="2 3" id="KW-0663">Pyridoxal phosphate</keyword>
<comment type="cofactor">
    <cofactor evidence="1 3">
        <name>pyridoxal 5'-phosphate</name>
        <dbReference type="ChEBI" id="CHEBI:597326"/>
    </cofactor>
</comment>
<dbReference type="InterPro" id="IPR000277">
    <property type="entry name" value="Cys/Met-Metab_PyrdxlP-dep_enz"/>
</dbReference>
<gene>
    <name evidence="4" type="ORF">LTR24_009255</name>
</gene>
<name>A0ABR0JZE8_9EURO</name>
<evidence type="ECO:0000256" key="1">
    <source>
        <dbReference type="ARBA" id="ARBA00001933"/>
    </source>
</evidence>
<evidence type="ECO:0000256" key="2">
    <source>
        <dbReference type="ARBA" id="ARBA00022898"/>
    </source>
</evidence>
<dbReference type="PANTHER" id="PTHR42699:SF1">
    <property type="entry name" value="CYSTATHIONINE GAMMA-SYNTHASE-RELATED"/>
    <property type="match status" value="1"/>
</dbReference>
<keyword evidence="5" id="KW-1185">Reference proteome</keyword>
<dbReference type="Pfam" id="PF01053">
    <property type="entry name" value="Cys_Met_Meta_PP"/>
    <property type="match status" value="1"/>
</dbReference>
<comment type="caution">
    <text evidence="4">The sequence shown here is derived from an EMBL/GenBank/DDBJ whole genome shotgun (WGS) entry which is preliminary data.</text>
</comment>
<dbReference type="EMBL" id="JAVRRG010000194">
    <property type="protein sequence ID" value="KAK5079465.1"/>
    <property type="molecule type" value="Genomic_DNA"/>
</dbReference>
<evidence type="ECO:0000313" key="4">
    <source>
        <dbReference type="EMBL" id="KAK5079465.1"/>
    </source>
</evidence>
<dbReference type="SUPFAM" id="SSF53383">
    <property type="entry name" value="PLP-dependent transferases"/>
    <property type="match status" value="1"/>
</dbReference>
<dbReference type="Gene3D" id="3.90.1150.10">
    <property type="entry name" value="Aspartate Aminotransferase, domain 1"/>
    <property type="match status" value="1"/>
</dbReference>
<comment type="similarity">
    <text evidence="3">Belongs to the trans-sulfuration enzymes family.</text>
</comment>
<protein>
    <recommendedName>
        <fullName evidence="6">Cystathionine gamma-synthase</fullName>
    </recommendedName>
</protein>
<sequence>MSAKITTAFGYAVPPAPHHAVTVHMPGWQTVERYSVDARSVIKTFYSAYPRAKPHRDIAAVRSVSALDLSNAVLNHLKLNDHSCFLFSSSISAAECLRYATSTIREDGGEKDHVRPTSIRLQAFQAKDRFWAVVFSTEDLPIVQGFWSRPGVGISSRFAEANLPFCDQLREVEASEERQPRSSFETTEHEELRRRIVSYLNRATLRPATLSDPTSGDVYLFPSGMASIYKPHTYLSSRYHGTTILFGMAFMDTVVALEEYGAGFKFLGLGTDEDLTALETYLQQEHEQGRKVQAIWAEFPANPVLVTPDLVQLRALADKYGVILAVDDTIAGFANVDILHMTDILVTSLTKSFNGYADVIAGSAVLNPNSQHYLELKALFAEHYIPELYVDDVKTILQNNLDYLERTTKLNHNANSLVGYLQKCADDPSTAVARVHHPSVNSSGKHYTRFLRRDTADFIPSHGCLFSVELEDLPTTIAFYNNLNVHNSVHLGAPFTLAFAYTMCTYGKKLDWAAQYGLKPTQIRITAGLEDTKVLLEDFRRAVAAANRAKT</sequence>
<proteinExistence type="inferred from homology"/>
<dbReference type="InterPro" id="IPR051750">
    <property type="entry name" value="Trans-sulfuration_enzymes"/>
</dbReference>
<evidence type="ECO:0000313" key="5">
    <source>
        <dbReference type="Proteomes" id="UP001345013"/>
    </source>
</evidence>
<evidence type="ECO:0008006" key="6">
    <source>
        <dbReference type="Google" id="ProtNLM"/>
    </source>
</evidence>
<dbReference type="InterPro" id="IPR015422">
    <property type="entry name" value="PyrdxlP-dep_Trfase_small"/>
</dbReference>
<accession>A0ABR0JZE8</accession>
<reference evidence="4 5" key="1">
    <citation type="submission" date="2023-08" db="EMBL/GenBank/DDBJ databases">
        <title>Black Yeasts Isolated from many extreme environments.</title>
        <authorList>
            <person name="Coleine C."/>
            <person name="Stajich J.E."/>
            <person name="Selbmann L."/>
        </authorList>
    </citation>
    <scope>NUCLEOTIDE SEQUENCE [LARGE SCALE GENOMIC DNA]</scope>
    <source>
        <strain evidence="4 5">CCFEE 5885</strain>
    </source>
</reference>
<dbReference type="InterPro" id="IPR015421">
    <property type="entry name" value="PyrdxlP-dep_Trfase_major"/>
</dbReference>